<dbReference type="GO" id="GO:0008270">
    <property type="term" value="F:zinc ion binding"/>
    <property type="evidence" value="ECO:0007669"/>
    <property type="project" value="UniProtKB-KW"/>
</dbReference>
<organism evidence="10 11">
    <name type="scientific">Petromyzon marinus</name>
    <name type="common">Sea lamprey</name>
    <dbReference type="NCBI Taxonomy" id="7757"/>
    <lineage>
        <taxon>Eukaryota</taxon>
        <taxon>Metazoa</taxon>
        <taxon>Chordata</taxon>
        <taxon>Craniata</taxon>
        <taxon>Vertebrata</taxon>
        <taxon>Cyclostomata</taxon>
        <taxon>Hyperoartia</taxon>
        <taxon>Petromyzontiformes</taxon>
        <taxon>Petromyzontidae</taxon>
        <taxon>Petromyzon</taxon>
    </lineage>
</organism>
<evidence type="ECO:0000256" key="7">
    <source>
        <dbReference type="PROSITE-ProRule" id="PRU00042"/>
    </source>
</evidence>
<evidence type="ECO:0000256" key="6">
    <source>
        <dbReference type="ARBA" id="ARBA00023242"/>
    </source>
</evidence>
<accession>A0AAJ7X3P0</accession>
<dbReference type="GeneID" id="116947922"/>
<evidence type="ECO:0000256" key="1">
    <source>
        <dbReference type="ARBA" id="ARBA00004123"/>
    </source>
</evidence>
<name>A0AAJ7X3P0_PETMA</name>
<dbReference type="AlphaFoldDB" id="A0AAJ7X3P0"/>
<comment type="subcellular location">
    <subcellularLocation>
        <location evidence="1">Nucleus</location>
    </subcellularLocation>
</comment>
<dbReference type="PANTHER" id="PTHR14196:SF12">
    <property type="entry name" value="ZINC FINGER PROTEIN 208-LIKE"/>
    <property type="match status" value="1"/>
</dbReference>
<evidence type="ECO:0000313" key="10">
    <source>
        <dbReference type="Proteomes" id="UP001318040"/>
    </source>
</evidence>
<keyword evidence="3" id="KW-0677">Repeat</keyword>
<keyword evidence="2" id="KW-0479">Metal-binding</keyword>
<dbReference type="GO" id="GO:0000977">
    <property type="term" value="F:RNA polymerase II transcription regulatory region sequence-specific DNA binding"/>
    <property type="evidence" value="ECO:0007669"/>
    <property type="project" value="TreeGrafter"/>
</dbReference>
<sequence>MATDSSSDLPTWWKGQGISAEVAQAMDTELGIRDYGTLRACADDGQVGQEVLATARDRLPFGFYAVLRQVLRTMQSAGAIRARSDASSPRVDTALGSLLDVLVTLLSTLSQELLLTEKRLSAMGSGMPSDSESQDTAAARSEDICGEHPCLTETQRSSEGPDAGNLEEPSADFPKWLKTQGVSTEEAVGSEPHESRAGDGRGVTVEPQGTASERPPSRLHAALQQLAQAARGTGNDDDGEGTQSDATVPRTDADLGSLLDALVALLSRVNHELLLSAQKLGTIDLCAASSACAPLATAVVTPKGSTGEGNHGGALVEPSPDFPAWLNAQGVTTEEAVVSEPRERGAGDDHGVAVEPLGPACEHPPSQFHATLQQLAQVARVAPGKTDPALGSLLAVLVSLLGRLSNELALSVQKLCSIEGAASGEAQGCAPRTDDPERNQHQDLQLREPPDTDGYSKTAARFKCSEWQPSVPEVEEEWSQPSDGYVGISKEDFVRKKRRRAMHERWQGVSVKAETSFSDATGFPKDNFIRQKRRKTTHNRWKEVEVKTETGFTGKPYVCEECGKGFTKMSNLKMHQKTHTGERPYVCKECGKAFSRISHLQSHQMIHTGERPYMCEECGKGFSRISTLKTHQRTHTGERPFVCQECGKAFQVISNLKMHQRTHTGEKPYVCEECGKGFSQFCHLKTHQKTHQQTVK</sequence>
<feature type="domain" description="C2H2-type" evidence="9">
    <location>
        <begin position="613"/>
        <end position="640"/>
    </location>
</feature>
<evidence type="ECO:0000259" key="9">
    <source>
        <dbReference type="PROSITE" id="PS50157"/>
    </source>
</evidence>
<dbReference type="FunFam" id="3.30.160.60:FF:002343">
    <property type="entry name" value="Zinc finger protein 33A"/>
    <property type="match status" value="1"/>
</dbReference>
<dbReference type="PANTHER" id="PTHR14196">
    <property type="entry name" value="ODD-SKIPPED - RELATED"/>
    <property type="match status" value="1"/>
</dbReference>
<keyword evidence="10" id="KW-1185">Reference proteome</keyword>
<gene>
    <name evidence="11 12" type="primary">LOC116947922</name>
</gene>
<dbReference type="RefSeq" id="XP_032820132.1">
    <property type="nucleotide sequence ID" value="XM_032964241.1"/>
</dbReference>
<dbReference type="SUPFAM" id="SSF57667">
    <property type="entry name" value="beta-beta-alpha zinc fingers"/>
    <property type="match status" value="3"/>
</dbReference>
<feature type="region of interest" description="Disordered" evidence="8">
    <location>
        <begin position="152"/>
        <end position="249"/>
    </location>
</feature>
<dbReference type="Gene3D" id="3.30.160.60">
    <property type="entry name" value="Classic Zinc Finger"/>
    <property type="match status" value="5"/>
</dbReference>
<feature type="domain" description="C2H2-type" evidence="9">
    <location>
        <begin position="641"/>
        <end position="668"/>
    </location>
</feature>
<dbReference type="KEGG" id="pmrn:116947922"/>
<dbReference type="FunFam" id="3.30.160.60:FF:000295">
    <property type="entry name" value="zinc finger protein 19"/>
    <property type="match status" value="1"/>
</dbReference>
<feature type="domain" description="C2H2-type" evidence="9">
    <location>
        <begin position="669"/>
        <end position="691"/>
    </location>
</feature>
<keyword evidence="5" id="KW-0862">Zinc</keyword>
<dbReference type="PROSITE" id="PS50157">
    <property type="entry name" value="ZINC_FINGER_C2H2_2"/>
    <property type="match status" value="5"/>
</dbReference>
<reference evidence="11 12" key="1">
    <citation type="submission" date="2025-04" db="UniProtKB">
        <authorList>
            <consortium name="RefSeq"/>
        </authorList>
    </citation>
    <scope>IDENTIFICATION</scope>
    <source>
        <tissue evidence="11 12">Sperm</tissue>
    </source>
</reference>
<dbReference type="GO" id="GO:0000981">
    <property type="term" value="F:DNA-binding transcription factor activity, RNA polymerase II-specific"/>
    <property type="evidence" value="ECO:0007669"/>
    <property type="project" value="TreeGrafter"/>
</dbReference>
<dbReference type="FunFam" id="3.30.160.60:FF:000478">
    <property type="entry name" value="Zinc finger protein 133"/>
    <property type="match status" value="1"/>
</dbReference>
<dbReference type="Proteomes" id="UP001318040">
    <property type="component" value="Chromosome 31"/>
</dbReference>
<dbReference type="InterPro" id="IPR050717">
    <property type="entry name" value="C2H2-ZF_Transcription_Reg"/>
</dbReference>
<dbReference type="InterPro" id="IPR036236">
    <property type="entry name" value="Znf_C2H2_sf"/>
</dbReference>
<evidence type="ECO:0000313" key="11">
    <source>
        <dbReference type="RefSeq" id="XP_032820131.1"/>
    </source>
</evidence>
<evidence type="ECO:0000256" key="2">
    <source>
        <dbReference type="ARBA" id="ARBA00022723"/>
    </source>
</evidence>
<evidence type="ECO:0000256" key="8">
    <source>
        <dbReference type="SAM" id="MobiDB-lite"/>
    </source>
</evidence>
<feature type="domain" description="C2H2-type" evidence="9">
    <location>
        <begin position="585"/>
        <end position="612"/>
    </location>
</feature>
<dbReference type="Pfam" id="PF00096">
    <property type="entry name" value="zf-C2H2"/>
    <property type="match status" value="5"/>
</dbReference>
<dbReference type="PROSITE" id="PS00028">
    <property type="entry name" value="ZINC_FINGER_C2H2_1"/>
    <property type="match status" value="5"/>
</dbReference>
<evidence type="ECO:0000313" key="12">
    <source>
        <dbReference type="RefSeq" id="XP_032820132.1"/>
    </source>
</evidence>
<evidence type="ECO:0000256" key="5">
    <source>
        <dbReference type="ARBA" id="ARBA00022833"/>
    </source>
</evidence>
<keyword evidence="6" id="KW-0539">Nucleus</keyword>
<dbReference type="SMART" id="SM00355">
    <property type="entry name" value="ZnF_C2H2"/>
    <property type="match status" value="5"/>
</dbReference>
<evidence type="ECO:0000256" key="3">
    <source>
        <dbReference type="ARBA" id="ARBA00022737"/>
    </source>
</evidence>
<evidence type="ECO:0000256" key="4">
    <source>
        <dbReference type="ARBA" id="ARBA00022771"/>
    </source>
</evidence>
<protein>
    <submittedName>
        <fullName evidence="11 12">Zinc finger protein 710-like</fullName>
    </submittedName>
</protein>
<feature type="domain" description="C2H2-type" evidence="9">
    <location>
        <begin position="557"/>
        <end position="584"/>
    </location>
</feature>
<feature type="compositionally biased region" description="Basic and acidic residues" evidence="8">
    <location>
        <begin position="432"/>
        <end position="450"/>
    </location>
</feature>
<dbReference type="InterPro" id="IPR013087">
    <property type="entry name" value="Znf_C2H2_type"/>
</dbReference>
<proteinExistence type="predicted"/>
<feature type="region of interest" description="Disordered" evidence="8">
    <location>
        <begin position="424"/>
        <end position="457"/>
    </location>
</feature>
<dbReference type="FunFam" id="3.30.160.60:FF:000016">
    <property type="entry name" value="zinc finger protein 37 homolog"/>
    <property type="match status" value="2"/>
</dbReference>
<feature type="compositionally biased region" description="Low complexity" evidence="8">
    <location>
        <begin position="219"/>
        <end position="230"/>
    </location>
</feature>
<dbReference type="RefSeq" id="XP_032820131.1">
    <property type="nucleotide sequence ID" value="XM_032964240.1"/>
</dbReference>
<keyword evidence="4 7" id="KW-0863">Zinc-finger</keyword>
<dbReference type="GO" id="GO:0005634">
    <property type="term" value="C:nucleus"/>
    <property type="evidence" value="ECO:0007669"/>
    <property type="project" value="UniProtKB-SubCell"/>
</dbReference>